<evidence type="ECO:0000313" key="1">
    <source>
        <dbReference type="EMBL" id="PWL51946.1"/>
    </source>
</evidence>
<gene>
    <name evidence="1" type="ORF">DBY38_13490</name>
</gene>
<dbReference type="EMBL" id="QAMZ01000053">
    <property type="protein sequence ID" value="PWL51946.1"/>
    <property type="molecule type" value="Genomic_DNA"/>
</dbReference>
<name>A0A316M0Q2_9CLOT</name>
<proteinExistence type="predicted"/>
<dbReference type="Proteomes" id="UP000246114">
    <property type="component" value="Unassembled WGS sequence"/>
</dbReference>
<evidence type="ECO:0008006" key="3">
    <source>
        <dbReference type="Google" id="ProtNLM"/>
    </source>
</evidence>
<dbReference type="RefSeq" id="WP_035770387.1">
    <property type="nucleotide sequence ID" value="NZ_BAAACD010000024.1"/>
</dbReference>
<dbReference type="AlphaFoldDB" id="A0A316M0Q2"/>
<comment type="caution">
    <text evidence="1">The sequence shown here is derived from an EMBL/GenBank/DDBJ whole genome shotgun (WGS) entry which is preliminary data.</text>
</comment>
<reference evidence="1 2" key="1">
    <citation type="submission" date="2018-03" db="EMBL/GenBank/DDBJ databases">
        <title>The uncultured portion of the human microbiome is neutrally assembled.</title>
        <authorList>
            <person name="Jeraldo P."/>
            <person name="Boardman L."/>
            <person name="White B.A."/>
            <person name="Nelson H."/>
            <person name="Goldenfeld N."/>
            <person name="Chia N."/>
        </authorList>
    </citation>
    <scope>NUCLEOTIDE SEQUENCE [LARGE SCALE GENOMIC DNA]</scope>
    <source>
        <strain evidence="1">CIM:MAG 903</strain>
    </source>
</reference>
<organism evidence="1 2">
    <name type="scientific">Clostridium cadaveris</name>
    <dbReference type="NCBI Taxonomy" id="1529"/>
    <lineage>
        <taxon>Bacteria</taxon>
        <taxon>Bacillati</taxon>
        <taxon>Bacillota</taxon>
        <taxon>Clostridia</taxon>
        <taxon>Eubacteriales</taxon>
        <taxon>Clostridiaceae</taxon>
        <taxon>Clostridium</taxon>
    </lineage>
</organism>
<accession>A0A316M0Q2</accession>
<evidence type="ECO:0000313" key="2">
    <source>
        <dbReference type="Proteomes" id="UP000246114"/>
    </source>
</evidence>
<protein>
    <recommendedName>
        <fullName evidence="3">DUF374 domain-containing protein</fullName>
    </recommendedName>
</protein>
<sequence>MWDKALIRFSWIYIELVYRTMKWDFSDEFKLNEVNLKNCILGFWHGQSYAMNFLIKKIYKENYPMTVIVTADKRGDYIEETIGKYGVGALRVPDGAKIKNFLRYIKDESNIDGASMAISLDGPLGPFQEPKKLGPLLSNKSGKNFIGVNLKVSKKISLKNRWDNYIIPLPFSIVKVEAYDFKNVQDEDLKHFIDYKEIIKSKLC</sequence>